<feature type="domain" description="DUF1023" evidence="2">
    <location>
        <begin position="403"/>
        <end position="550"/>
    </location>
</feature>
<keyword evidence="4" id="KW-1185">Reference proteome</keyword>
<evidence type="ECO:0000259" key="2">
    <source>
        <dbReference type="Pfam" id="PF06259"/>
    </source>
</evidence>
<evidence type="ECO:0000313" key="4">
    <source>
        <dbReference type="Proteomes" id="UP000014393"/>
    </source>
</evidence>
<dbReference type="InterPro" id="IPR010427">
    <property type="entry name" value="DUF1023"/>
</dbReference>
<name>S2WG44_9ACTO</name>
<dbReference type="Pfam" id="PF06259">
    <property type="entry name" value="Abhydrolase_8"/>
    <property type="match status" value="1"/>
</dbReference>
<evidence type="ECO:0000313" key="3">
    <source>
        <dbReference type="EMBL" id="EPD26894.1"/>
    </source>
</evidence>
<organism evidence="3 4">
    <name type="scientific">Actinotignum schaalii FB123-CNA-2</name>
    <dbReference type="NCBI Taxonomy" id="883067"/>
    <lineage>
        <taxon>Bacteria</taxon>
        <taxon>Bacillati</taxon>
        <taxon>Actinomycetota</taxon>
        <taxon>Actinomycetes</taxon>
        <taxon>Actinomycetales</taxon>
        <taxon>Actinomycetaceae</taxon>
        <taxon>Actinotignum</taxon>
    </lineage>
</organism>
<dbReference type="Proteomes" id="UP000014393">
    <property type="component" value="Unassembled WGS sequence"/>
</dbReference>
<feature type="region of interest" description="Disordered" evidence="1">
    <location>
        <begin position="320"/>
        <end position="389"/>
    </location>
</feature>
<dbReference type="SUPFAM" id="SSF53474">
    <property type="entry name" value="alpha/beta-Hydrolases"/>
    <property type="match status" value="1"/>
</dbReference>
<dbReference type="Gene3D" id="1.10.287.1060">
    <property type="entry name" value="ESAT-6-like"/>
    <property type="match status" value="1"/>
</dbReference>
<dbReference type="HOGENOM" id="CLU_025057_2_1_11"/>
<protein>
    <recommendedName>
        <fullName evidence="2">DUF1023 domain-containing protein</fullName>
    </recommendedName>
</protein>
<accession>S2WG44</accession>
<dbReference type="STRING" id="59505.FB03_00475"/>
<dbReference type="EMBL" id="AGWM01000010">
    <property type="protein sequence ID" value="EPD26894.1"/>
    <property type="molecule type" value="Genomic_DNA"/>
</dbReference>
<dbReference type="InterPro" id="IPR029058">
    <property type="entry name" value="AB_hydrolase_fold"/>
</dbReference>
<feature type="compositionally biased region" description="Low complexity" evidence="1">
    <location>
        <begin position="325"/>
        <end position="371"/>
    </location>
</feature>
<dbReference type="eggNOG" id="COG1071">
    <property type="taxonomic scope" value="Bacteria"/>
</dbReference>
<dbReference type="OrthoDB" id="3259161at2"/>
<gene>
    <name evidence="3" type="ORF">HMPREF9237_00828</name>
</gene>
<dbReference type="PATRIC" id="fig|883067.3.peg.810"/>
<comment type="caution">
    <text evidence="3">The sequence shown here is derived from an EMBL/GenBank/DDBJ whole genome shotgun (WGS) entry which is preliminary data.</text>
</comment>
<feature type="region of interest" description="Disordered" evidence="1">
    <location>
        <begin position="643"/>
        <end position="687"/>
    </location>
</feature>
<dbReference type="Gene3D" id="3.40.50.1820">
    <property type="entry name" value="alpha/beta hydrolase"/>
    <property type="match status" value="1"/>
</dbReference>
<dbReference type="AlphaFoldDB" id="S2WG44"/>
<feature type="compositionally biased region" description="Pro residues" evidence="1">
    <location>
        <begin position="656"/>
        <end position="668"/>
    </location>
</feature>
<feature type="compositionally biased region" description="Polar residues" evidence="1">
    <location>
        <begin position="373"/>
        <end position="382"/>
    </location>
</feature>
<evidence type="ECO:0000256" key="1">
    <source>
        <dbReference type="SAM" id="MobiDB-lite"/>
    </source>
</evidence>
<dbReference type="ESTHER" id="9acto-s2wg44">
    <property type="family name" value="Duf_1023"/>
</dbReference>
<reference evidence="3 4" key="1">
    <citation type="submission" date="2013-05" db="EMBL/GenBank/DDBJ databases">
        <title>The Genome Sequence of Actinobaculum schaalii FB123-CNA2.</title>
        <authorList>
            <consortium name="The Broad Institute Genomics Platform"/>
            <person name="Earl A."/>
            <person name="Ward D."/>
            <person name="Feldgarden M."/>
            <person name="Gevers D."/>
            <person name="Saerens B."/>
            <person name="Vaneechoutte M."/>
            <person name="Walker B."/>
            <person name="Young S."/>
            <person name="Zeng Q."/>
            <person name="Gargeya S."/>
            <person name="Fitzgerald M."/>
            <person name="Haas B."/>
            <person name="Abouelleil A."/>
            <person name="Allen A.W."/>
            <person name="Alvarado L."/>
            <person name="Arachchi H.M."/>
            <person name="Berlin A.M."/>
            <person name="Chapman S.B."/>
            <person name="Gainer-Dewar J."/>
            <person name="Goldberg J."/>
            <person name="Griggs A."/>
            <person name="Gujja S."/>
            <person name="Hansen M."/>
            <person name="Howarth C."/>
            <person name="Imamovic A."/>
            <person name="Ireland A."/>
            <person name="Larimer J."/>
            <person name="McCowan C."/>
            <person name="Murphy C."/>
            <person name="Pearson M."/>
            <person name="Poon T.W."/>
            <person name="Priest M."/>
            <person name="Roberts A."/>
            <person name="Saif S."/>
            <person name="Shea T."/>
            <person name="Sisk P."/>
            <person name="Sykes S."/>
            <person name="Wortman J."/>
            <person name="Nusbaum C."/>
            <person name="Birren B."/>
        </authorList>
    </citation>
    <scope>NUCLEOTIDE SEQUENCE [LARGE SCALE GENOMIC DNA]</scope>
    <source>
        <strain evidence="3 4">FB123-CNA-2</strain>
    </source>
</reference>
<sequence length="687" mass="72782">MKDLRVTWGQLRGWNGALLGAVLDEIAAVRRRCEEASWQLRQLAARSLKGAWEGYGARAFLSDVRALAARAAAHTDRIDHLIQALGEAQHKITRTQTAVSEALSRANAAGMEITPRGEVIDPLAGADDTGVAEWERHQIVVQIRAEVEVAHRSADNTLSYLNRVFNQLAAGQIAPEARTNYYRSVGRVPVGKSAAYVQAWWASLGDAERSYVLAHAPQDLGNLDGIPYAVRDRANIAVARHDEEMARAYYDPILAELSAEIASAQADLEGNLGKTDREIRTAQLGAAQLRYATITANLAAYARIRTQRGLDRNWREHISTAPVRSASSQDSKRSSSPPAGRSFAAHSSAARLSAGRAAPAHSPAPRSSPLAGSAQSAQSGQPRQLLVYRGPNRARTGTGAELRTIQVALSQGDVDTASSITIEVGGMTTNVVNSLDSHIEAAGRLATLQQEILTARGETGSPAVVTWFDYAAPQSALDSSLYTPARAREGGASLARFAEGIAQVRGEDRPRISLLGHSYGSVTASAAAERVRPGVVDTLVVYGTPGVVAEGWDMNTGAHGAGSAASNHVLSNKKDIINVVNVLGGGAVSGGHTDALGFNPRRDPDFTAHHFSGRGGLFSQHSEYLENADSPQMRELARITTDPAAVSGVPQATEPGAPPARLTPPREPPAGAAPLPQSPPVRPPPGR</sequence>
<feature type="compositionally biased region" description="Pro residues" evidence="1">
    <location>
        <begin position="676"/>
        <end position="687"/>
    </location>
</feature>
<proteinExistence type="predicted"/>